<dbReference type="PANTHER" id="PTHR43433">
    <property type="entry name" value="HYDROLASE, ALPHA/BETA FOLD FAMILY PROTEIN"/>
    <property type="match status" value="1"/>
</dbReference>
<dbReference type="Pfam" id="PF00561">
    <property type="entry name" value="Abhydrolase_1"/>
    <property type="match status" value="1"/>
</dbReference>
<dbReference type="HOGENOM" id="CLU_020336_20_1_1"/>
<feature type="domain" description="AB hydrolase-1" evidence="1">
    <location>
        <begin position="60"/>
        <end position="313"/>
    </location>
</feature>
<dbReference type="STRING" id="743788.S8E656"/>
<keyword evidence="3" id="KW-1185">Reference proteome</keyword>
<dbReference type="AlphaFoldDB" id="S8E656"/>
<evidence type="ECO:0000313" key="3">
    <source>
        <dbReference type="Proteomes" id="UP000015241"/>
    </source>
</evidence>
<protein>
    <recommendedName>
        <fullName evidence="1">AB hydrolase-1 domain-containing protein</fullName>
    </recommendedName>
</protein>
<accession>S8E656</accession>
<dbReference type="EMBL" id="KE504151">
    <property type="protein sequence ID" value="EPT00153.1"/>
    <property type="molecule type" value="Genomic_DNA"/>
</dbReference>
<dbReference type="Proteomes" id="UP000015241">
    <property type="component" value="Unassembled WGS sequence"/>
</dbReference>
<evidence type="ECO:0000259" key="1">
    <source>
        <dbReference type="Pfam" id="PF00561"/>
    </source>
</evidence>
<reference evidence="2 3" key="1">
    <citation type="journal article" date="2012" name="Science">
        <title>The Paleozoic origin of enzymatic lignin decomposition reconstructed from 31 fungal genomes.</title>
        <authorList>
            <person name="Floudas D."/>
            <person name="Binder M."/>
            <person name="Riley R."/>
            <person name="Barry K."/>
            <person name="Blanchette R.A."/>
            <person name="Henrissat B."/>
            <person name="Martinez A.T."/>
            <person name="Otillar R."/>
            <person name="Spatafora J.W."/>
            <person name="Yadav J.S."/>
            <person name="Aerts A."/>
            <person name="Benoit I."/>
            <person name="Boyd A."/>
            <person name="Carlson A."/>
            <person name="Copeland A."/>
            <person name="Coutinho P.M."/>
            <person name="de Vries R.P."/>
            <person name="Ferreira P."/>
            <person name="Findley K."/>
            <person name="Foster B."/>
            <person name="Gaskell J."/>
            <person name="Glotzer D."/>
            <person name="Gorecki P."/>
            <person name="Heitman J."/>
            <person name="Hesse C."/>
            <person name="Hori C."/>
            <person name="Igarashi K."/>
            <person name="Jurgens J.A."/>
            <person name="Kallen N."/>
            <person name="Kersten P."/>
            <person name="Kohler A."/>
            <person name="Kuees U."/>
            <person name="Kumar T.K.A."/>
            <person name="Kuo A."/>
            <person name="LaButti K."/>
            <person name="Larrondo L.F."/>
            <person name="Lindquist E."/>
            <person name="Ling A."/>
            <person name="Lombard V."/>
            <person name="Lucas S."/>
            <person name="Lundell T."/>
            <person name="Martin R."/>
            <person name="McLaughlin D.J."/>
            <person name="Morgenstern I."/>
            <person name="Morin E."/>
            <person name="Murat C."/>
            <person name="Nagy L.G."/>
            <person name="Nolan M."/>
            <person name="Ohm R.A."/>
            <person name="Patyshakuliyeva A."/>
            <person name="Rokas A."/>
            <person name="Ruiz-Duenas F.J."/>
            <person name="Sabat G."/>
            <person name="Salamov A."/>
            <person name="Samejima M."/>
            <person name="Schmutz J."/>
            <person name="Slot J.C."/>
            <person name="St John F."/>
            <person name="Stenlid J."/>
            <person name="Sun H."/>
            <person name="Sun S."/>
            <person name="Syed K."/>
            <person name="Tsang A."/>
            <person name="Wiebenga A."/>
            <person name="Young D."/>
            <person name="Pisabarro A."/>
            <person name="Eastwood D.C."/>
            <person name="Martin F."/>
            <person name="Cullen D."/>
            <person name="Grigoriev I.V."/>
            <person name="Hibbett D.S."/>
        </authorList>
    </citation>
    <scope>NUCLEOTIDE SEQUENCE</scope>
    <source>
        <strain evidence="3">FP-58527</strain>
    </source>
</reference>
<dbReference type="OrthoDB" id="19657at2759"/>
<dbReference type="InterPro" id="IPR000073">
    <property type="entry name" value="AB_hydrolase_1"/>
</dbReference>
<dbReference type="Gene3D" id="3.40.50.1820">
    <property type="entry name" value="alpha/beta hydrolase"/>
    <property type="match status" value="1"/>
</dbReference>
<dbReference type="eggNOG" id="KOG4178">
    <property type="taxonomic scope" value="Eukaryota"/>
</dbReference>
<dbReference type="InterPro" id="IPR050471">
    <property type="entry name" value="AB_hydrolase"/>
</dbReference>
<sequence length="340" mass="37785">MSSDAVPVLIEADVQAIPTIFDVKTCTRKGLCPVTRIKNEGPLESHSLYFEQHGSGPEKIVLIMGLNSTSFAWFPQVDHFGKRSEYSVLVFDNRGVGNSDTPMGPYTTSTMADDVVVLLDYVGWTAVHDLHVVGVSMGGMIALGTELATRIPERIVSLTLAVTRAKRTLRSAFPSVRRITGLARASLLLTQDPEVKIPMVLDMIFARKWLDEKSENDPEGRTNREVQTIEYRRRFEVTRPQKPLGALSQMAAAMTHNVSPVRLREVSRSIPKVIIVTGDEDHLVDPANSRYMKEHMPEAELVEWAGSGHGIQVQCRNQFNALLERVVKEGRERLAAKAGQ</sequence>
<name>S8E656_FOMSC</name>
<proteinExistence type="predicted"/>
<gene>
    <name evidence="2" type="ORF">FOMPIDRAFT_1123120</name>
</gene>
<organism evidence="2 3">
    <name type="scientific">Fomitopsis schrenkii</name>
    <name type="common">Brown rot fungus</name>
    <dbReference type="NCBI Taxonomy" id="2126942"/>
    <lineage>
        <taxon>Eukaryota</taxon>
        <taxon>Fungi</taxon>
        <taxon>Dikarya</taxon>
        <taxon>Basidiomycota</taxon>
        <taxon>Agaricomycotina</taxon>
        <taxon>Agaricomycetes</taxon>
        <taxon>Polyporales</taxon>
        <taxon>Fomitopsis</taxon>
    </lineage>
</organism>
<dbReference type="SUPFAM" id="SSF53474">
    <property type="entry name" value="alpha/beta-Hydrolases"/>
    <property type="match status" value="1"/>
</dbReference>
<dbReference type="InterPro" id="IPR029058">
    <property type="entry name" value="AB_hydrolase_fold"/>
</dbReference>
<dbReference type="PANTHER" id="PTHR43433:SF5">
    <property type="entry name" value="AB HYDROLASE-1 DOMAIN-CONTAINING PROTEIN"/>
    <property type="match status" value="1"/>
</dbReference>
<dbReference type="InParanoid" id="S8E656"/>
<evidence type="ECO:0000313" key="2">
    <source>
        <dbReference type="EMBL" id="EPT00153.1"/>
    </source>
</evidence>